<evidence type="ECO:0000313" key="3">
    <source>
        <dbReference type="Proteomes" id="UP001255696"/>
    </source>
</evidence>
<evidence type="ECO:0000259" key="1">
    <source>
        <dbReference type="PROSITE" id="PS51186"/>
    </source>
</evidence>
<feature type="domain" description="N-acetyltransferase" evidence="1">
    <location>
        <begin position="8"/>
        <end position="147"/>
    </location>
</feature>
<proteinExistence type="predicted"/>
<dbReference type="Pfam" id="PF00583">
    <property type="entry name" value="Acetyltransf_1"/>
    <property type="match status" value="1"/>
</dbReference>
<sequence>MYQINEDITLVPYYPNEKVALEWYQDLELCKQVDNIDFVYDLPRLKRMYQYLSTHGDCYYIQYEEQLVGDCTLLSDGEIAIVIAKPFQNRHIGQNCVKALIQMAIAKKLSNVKAQIYSFNHQSQRMFTKLGFVQVSEEWFELNLANDTYSPVFESIIITE</sequence>
<dbReference type="Gene3D" id="3.40.630.30">
    <property type="match status" value="1"/>
</dbReference>
<dbReference type="InterPro" id="IPR000182">
    <property type="entry name" value="GNAT_dom"/>
</dbReference>
<comment type="caution">
    <text evidence="2">The sequence shown here is derived from an EMBL/GenBank/DDBJ whole genome shotgun (WGS) entry which is preliminary data.</text>
</comment>
<protein>
    <submittedName>
        <fullName evidence="2">GNAT family N-acetyltransferase</fullName>
    </submittedName>
</protein>
<organism evidence="2 3">
    <name type="scientific">Enterococcus cecorum</name>
    <dbReference type="NCBI Taxonomy" id="44008"/>
    <lineage>
        <taxon>Bacteria</taxon>
        <taxon>Bacillati</taxon>
        <taxon>Bacillota</taxon>
        <taxon>Bacilli</taxon>
        <taxon>Lactobacillales</taxon>
        <taxon>Enterococcaceae</taxon>
        <taxon>Enterococcus</taxon>
    </lineage>
</organism>
<dbReference type="EMBL" id="JARQBI010000003">
    <property type="protein sequence ID" value="MDT2796064.1"/>
    <property type="molecule type" value="Genomic_DNA"/>
</dbReference>
<dbReference type="GO" id="GO:0016747">
    <property type="term" value="F:acyltransferase activity, transferring groups other than amino-acyl groups"/>
    <property type="evidence" value="ECO:0007669"/>
    <property type="project" value="InterPro"/>
</dbReference>
<dbReference type="RefSeq" id="WP_311897240.1">
    <property type="nucleotide sequence ID" value="NZ_CP184653.1"/>
</dbReference>
<name>A0AAW8TMN5_9ENTE</name>
<dbReference type="Proteomes" id="UP001255696">
    <property type="component" value="Unassembled WGS sequence"/>
</dbReference>
<dbReference type="InterPro" id="IPR016181">
    <property type="entry name" value="Acyl_CoA_acyltransferase"/>
</dbReference>
<evidence type="ECO:0000313" key="2">
    <source>
        <dbReference type="EMBL" id="MDT2796064.1"/>
    </source>
</evidence>
<dbReference type="AlphaFoldDB" id="A0AAW8TMN5"/>
<dbReference type="SUPFAM" id="SSF55729">
    <property type="entry name" value="Acyl-CoA N-acyltransferases (Nat)"/>
    <property type="match status" value="1"/>
</dbReference>
<accession>A0AAW8TMN5</accession>
<gene>
    <name evidence="2" type="ORF">P7H47_02095</name>
</gene>
<dbReference type="PROSITE" id="PS51186">
    <property type="entry name" value="GNAT"/>
    <property type="match status" value="1"/>
</dbReference>
<reference evidence="2" key="1">
    <citation type="submission" date="2023-03" db="EMBL/GenBank/DDBJ databases">
        <authorList>
            <person name="Shen W."/>
            <person name="Cai J."/>
        </authorList>
    </citation>
    <scope>NUCLEOTIDE SEQUENCE</scope>
    <source>
        <strain evidence="2">B245-2</strain>
    </source>
</reference>